<evidence type="ECO:0000256" key="1">
    <source>
        <dbReference type="SAM" id="SignalP"/>
    </source>
</evidence>
<organism evidence="2 3">
    <name type="scientific">Hungatella hathewayi</name>
    <dbReference type="NCBI Taxonomy" id="154046"/>
    <lineage>
        <taxon>Bacteria</taxon>
        <taxon>Bacillati</taxon>
        <taxon>Bacillota</taxon>
        <taxon>Clostridia</taxon>
        <taxon>Lachnospirales</taxon>
        <taxon>Lachnospiraceae</taxon>
        <taxon>Hungatella</taxon>
    </lineage>
</organism>
<keyword evidence="1" id="KW-0732">Signal</keyword>
<evidence type="ECO:0000313" key="3">
    <source>
        <dbReference type="Proteomes" id="UP001055091"/>
    </source>
</evidence>
<evidence type="ECO:0000313" key="2">
    <source>
        <dbReference type="EMBL" id="GKG98091.1"/>
    </source>
</evidence>
<dbReference type="Proteomes" id="UP001055091">
    <property type="component" value="Unassembled WGS sequence"/>
</dbReference>
<feature type="chain" id="PRO_5041250182" evidence="1">
    <location>
        <begin position="31"/>
        <end position="296"/>
    </location>
</feature>
<dbReference type="AlphaFoldDB" id="A0AA37JC12"/>
<comment type="caution">
    <text evidence="2">The sequence shown here is derived from an EMBL/GenBank/DDBJ whole genome shotgun (WGS) entry which is preliminary data.</text>
</comment>
<dbReference type="PROSITE" id="PS51257">
    <property type="entry name" value="PROKAR_LIPOPROTEIN"/>
    <property type="match status" value="1"/>
</dbReference>
<name>A0AA37JC12_9FIRM</name>
<proteinExistence type="predicted"/>
<reference evidence="2" key="1">
    <citation type="submission" date="2022-01" db="EMBL/GenBank/DDBJ databases">
        <title>Novel bile acid biosynthetic pathways are enriched in the microbiome of centenarians.</title>
        <authorList>
            <person name="Sato Y."/>
            <person name="Atarashi K."/>
            <person name="Plichta R.D."/>
            <person name="Arai Y."/>
            <person name="Sasajima S."/>
            <person name="Kearney M.S."/>
            <person name="Suda W."/>
            <person name="Takeshita K."/>
            <person name="Sasaki T."/>
            <person name="Okamoto S."/>
            <person name="Skelly N.A."/>
            <person name="Okamura Y."/>
            <person name="Vlamakis H."/>
            <person name="Li Y."/>
            <person name="Tanoue T."/>
            <person name="Takei H."/>
            <person name="Nittono H."/>
            <person name="Narushima S."/>
            <person name="Irie J."/>
            <person name="Itoh H."/>
            <person name="Moriya K."/>
            <person name="Sugiura Y."/>
            <person name="Suematsu M."/>
            <person name="Moritoki N."/>
            <person name="Shibata S."/>
            <person name="Littman R.D."/>
            <person name="Fischbach A.M."/>
            <person name="Uwamino Y."/>
            <person name="Inoue T."/>
            <person name="Honda A."/>
            <person name="Hattori M."/>
            <person name="Murai T."/>
            <person name="Xavier J.R."/>
            <person name="Hirose N."/>
            <person name="Honda K."/>
        </authorList>
    </citation>
    <scope>NUCLEOTIDE SEQUENCE</scope>
    <source>
        <strain evidence="2">CE91-St55</strain>
    </source>
</reference>
<sequence length="296" mass="33415">MIQKSTRYLRLLPAVSLFTLSLLLSGCSSGNSERKLADAADAINAAIEQDLSMDSYEFTISDGTYLNDTKYELQTTAYICVSEDGGRNYYVAGIPSDKTSSFTVEHKIIGDSHYHRIFDKNKGEYHIPADLTSQSAAQTEPPVNGWMLESSGDQKGNESYKGRLWIYNHRISPEDFTEVSRKKEDGKTVITLIRSTEQPGYLPLPLQLVRDERLKWHEQELESPPYTDGNRKYTAETLEAAIDSTGRLLTIEYKLTYETADGTPITTLEDSEINSMTKYNYVNLKRFNDASITIPE</sequence>
<accession>A0AA37JC12</accession>
<dbReference type="EMBL" id="BQNJ01000001">
    <property type="protein sequence ID" value="GKG98091.1"/>
    <property type="molecule type" value="Genomic_DNA"/>
</dbReference>
<dbReference type="RefSeq" id="WP_195521887.1">
    <property type="nucleotide sequence ID" value="NZ_BQNJ01000001.1"/>
</dbReference>
<protein>
    <submittedName>
        <fullName evidence="2">Uncharacterized protein</fullName>
    </submittedName>
</protein>
<feature type="signal peptide" evidence="1">
    <location>
        <begin position="1"/>
        <end position="30"/>
    </location>
</feature>
<gene>
    <name evidence="2" type="ORF">CE91St55_00730</name>
</gene>